<dbReference type="OrthoDB" id="416470at2759"/>
<comment type="similarity">
    <text evidence="2">Belongs to the enoyl-CoA hydratase/isomerase family.</text>
</comment>
<dbReference type="UniPathway" id="UPA00362"/>
<dbReference type="Gene3D" id="3.90.226.10">
    <property type="entry name" value="2-enoyl-CoA Hydratase, Chain A, domain 1"/>
    <property type="match status" value="1"/>
</dbReference>
<evidence type="ECO:0000259" key="8">
    <source>
        <dbReference type="Pfam" id="PF16113"/>
    </source>
</evidence>
<dbReference type="InterPro" id="IPR029045">
    <property type="entry name" value="ClpP/crotonase-like_dom_sf"/>
</dbReference>
<dbReference type="InterPro" id="IPR032259">
    <property type="entry name" value="HIBYL-CoA-H"/>
</dbReference>
<comment type="catalytic activity">
    <reaction evidence="1">
        <text>3-hydroxy-2-methylpropanoyl-CoA + H2O = 3-hydroxy-2-methylpropanoate + CoA + H(+)</text>
        <dbReference type="Rhea" id="RHEA:20888"/>
        <dbReference type="ChEBI" id="CHEBI:11805"/>
        <dbReference type="ChEBI" id="CHEBI:15377"/>
        <dbReference type="ChEBI" id="CHEBI:15378"/>
        <dbReference type="ChEBI" id="CHEBI:57287"/>
        <dbReference type="ChEBI" id="CHEBI:57340"/>
        <dbReference type="EC" id="3.1.2.4"/>
    </reaction>
</comment>
<dbReference type="SUPFAM" id="SSF52096">
    <property type="entry name" value="ClpP/crotonase"/>
    <property type="match status" value="1"/>
</dbReference>
<name>A0A267H967_9PLAT</name>
<evidence type="ECO:0000256" key="7">
    <source>
        <dbReference type="ARBA" id="ARBA00031181"/>
    </source>
</evidence>
<comment type="function">
    <text evidence="6">Hydrolyzes 3-hydroxyisobutyryl-CoA (HIBYL-CoA), a saline catabolite. Has high activity toward isobutyryl-CoA. Could be an isobutyryl-CoA dehydrogenase that functions in valine catabolism. Also hydrolyzes 3-hydroxypropanoyl-CoA.</text>
</comment>
<dbReference type="CDD" id="cd06558">
    <property type="entry name" value="crotonase-like"/>
    <property type="match status" value="1"/>
</dbReference>
<gene>
    <name evidence="9" type="ORF">BOX15_Mlig010285g3</name>
</gene>
<evidence type="ECO:0000256" key="6">
    <source>
        <dbReference type="ARBA" id="ARBA00024871"/>
    </source>
</evidence>
<keyword evidence="10" id="KW-1185">Reference proteome</keyword>
<protein>
    <recommendedName>
        <fullName evidence="4">3-hydroxyisobutyryl-CoA hydrolase, mitochondrial</fullName>
        <ecNumber evidence="3">3.1.2.4</ecNumber>
    </recommendedName>
    <alternativeName>
        <fullName evidence="7">3-hydroxyisobutyryl-coenzyme A hydrolase</fullName>
    </alternativeName>
</protein>
<dbReference type="EC" id="3.1.2.4" evidence="3"/>
<dbReference type="GO" id="GO:0006574">
    <property type="term" value="P:L-valine catabolic process"/>
    <property type="evidence" value="ECO:0007669"/>
    <property type="project" value="UniProtKB-UniPathway"/>
</dbReference>
<dbReference type="PANTHER" id="PTHR43176">
    <property type="entry name" value="3-HYDROXYISOBUTYRYL-COA HYDROLASE-RELATED"/>
    <property type="match status" value="1"/>
</dbReference>
<dbReference type="Gene3D" id="3.90.470.10">
    <property type="entry name" value="Ribosomal protein L22/L17"/>
    <property type="match status" value="1"/>
</dbReference>
<dbReference type="GO" id="GO:0005739">
    <property type="term" value="C:mitochondrion"/>
    <property type="evidence" value="ECO:0007669"/>
    <property type="project" value="TreeGrafter"/>
</dbReference>
<dbReference type="GO" id="GO:0003735">
    <property type="term" value="F:structural constituent of ribosome"/>
    <property type="evidence" value="ECO:0007669"/>
    <property type="project" value="InterPro"/>
</dbReference>
<dbReference type="InterPro" id="IPR036394">
    <property type="entry name" value="Ribosomal_uL22_sf"/>
</dbReference>
<accession>A0A267H967</accession>
<dbReference type="AlphaFoldDB" id="A0A267H967"/>
<evidence type="ECO:0000256" key="3">
    <source>
        <dbReference type="ARBA" id="ARBA00011915"/>
    </source>
</evidence>
<evidence type="ECO:0000256" key="4">
    <source>
        <dbReference type="ARBA" id="ARBA00016714"/>
    </source>
</evidence>
<dbReference type="GO" id="GO:0005840">
    <property type="term" value="C:ribosome"/>
    <property type="evidence" value="ECO:0007669"/>
    <property type="project" value="InterPro"/>
</dbReference>
<sequence>MTSGSTPASPAAESPPPVLISRQGRAGLIQLNRPRALNALTLPMLTETLQALHRWQSGRCRPDAVDLIIIKGCTRSGSTRRPVFCAGGDVRAVAAAARLSRSRRRQLHLATAGLDQQVDNNCGSNPSEFFRVEFQLNHAIGLSALNLSQLPPGWSPYQPFVALMDGIVMGGGAGVSVNGSHRVATEHTLFAMPEAAIGFFPDVGGGHFLGRLPGELGTFLALTGHRLAGRDVRACGIAIATHFVRSDLLSELEDRLCHGCWPSGSAASAMLLCSLLSRLSFSTAAGRRSLCTAFRSHRFETQAPADKQTVDDIDVDGYDLSLSGEVNGDMPTGRMQQRILTGELLHHSRDGVAKKLGGSAGPTGDYEASYHVRLPRVREYELPRTVASDFLRFNTVVYPPQIGEDSDEERRPAETCVEVGKIAIDRKALLLFCIAVQGMSVQPALDKLRLLSERPDGKRIWRKFGHLAPLCLTQAIEAGVRQMTYEESVEFESEMWIESARVSRDGSYTVLRKNARWNMLHYKRPYSKLQVRIREGKPPKYYHPHTLPSQINGWLPNAEIMQSEIDRLRAVRIYRQM</sequence>
<dbReference type="Pfam" id="PF16113">
    <property type="entry name" value="ECH_2"/>
    <property type="match status" value="1"/>
</dbReference>
<comment type="caution">
    <text evidence="9">The sequence shown here is derived from an EMBL/GenBank/DDBJ whole genome shotgun (WGS) entry which is preliminary data.</text>
</comment>
<evidence type="ECO:0000256" key="1">
    <source>
        <dbReference type="ARBA" id="ARBA00001709"/>
    </source>
</evidence>
<reference evidence="9 10" key="1">
    <citation type="submission" date="2017-06" db="EMBL/GenBank/DDBJ databases">
        <title>A platform for efficient transgenesis in Macrostomum lignano, a flatworm model organism for stem cell research.</title>
        <authorList>
            <person name="Berezikov E."/>
        </authorList>
    </citation>
    <scope>NUCLEOTIDE SEQUENCE [LARGE SCALE GENOMIC DNA]</scope>
    <source>
        <strain evidence="9">DV1</strain>
        <tissue evidence="9">Whole organism</tissue>
    </source>
</reference>
<dbReference type="GO" id="GO:0006412">
    <property type="term" value="P:translation"/>
    <property type="evidence" value="ECO:0007669"/>
    <property type="project" value="InterPro"/>
</dbReference>
<dbReference type="PANTHER" id="PTHR43176:SF3">
    <property type="entry name" value="3-HYDROXYISOBUTYRYL-COA HYDROLASE, MITOCHONDRIAL"/>
    <property type="match status" value="1"/>
</dbReference>
<evidence type="ECO:0000256" key="5">
    <source>
        <dbReference type="ARBA" id="ARBA00022801"/>
    </source>
</evidence>
<dbReference type="EMBL" id="NIVC01000001">
    <property type="protein sequence ID" value="PAA94831.1"/>
    <property type="molecule type" value="Genomic_DNA"/>
</dbReference>
<proteinExistence type="inferred from homology"/>
<keyword evidence="5" id="KW-0378">Hydrolase</keyword>
<dbReference type="InterPro" id="IPR045004">
    <property type="entry name" value="ECH_dom"/>
</dbReference>
<evidence type="ECO:0000313" key="9">
    <source>
        <dbReference type="EMBL" id="PAA94831.1"/>
    </source>
</evidence>
<dbReference type="STRING" id="282301.A0A267H967"/>
<organism evidence="9 10">
    <name type="scientific">Macrostomum lignano</name>
    <dbReference type="NCBI Taxonomy" id="282301"/>
    <lineage>
        <taxon>Eukaryota</taxon>
        <taxon>Metazoa</taxon>
        <taxon>Spiralia</taxon>
        <taxon>Lophotrochozoa</taxon>
        <taxon>Platyhelminthes</taxon>
        <taxon>Rhabditophora</taxon>
        <taxon>Macrostomorpha</taxon>
        <taxon>Macrostomida</taxon>
        <taxon>Macrostomidae</taxon>
        <taxon>Macrostomum</taxon>
    </lineage>
</organism>
<evidence type="ECO:0000256" key="2">
    <source>
        <dbReference type="ARBA" id="ARBA00005254"/>
    </source>
</evidence>
<dbReference type="Proteomes" id="UP000215902">
    <property type="component" value="Unassembled WGS sequence"/>
</dbReference>
<evidence type="ECO:0000313" key="10">
    <source>
        <dbReference type="Proteomes" id="UP000215902"/>
    </source>
</evidence>
<feature type="domain" description="Enoyl-CoA hydratase/isomerase" evidence="8">
    <location>
        <begin position="27"/>
        <end position="265"/>
    </location>
</feature>
<dbReference type="GO" id="GO:0003860">
    <property type="term" value="F:3-hydroxyisobutyryl-CoA hydrolase activity"/>
    <property type="evidence" value="ECO:0007669"/>
    <property type="project" value="UniProtKB-EC"/>
</dbReference>